<evidence type="ECO:0000256" key="6">
    <source>
        <dbReference type="PIRSR" id="PIRSR000350-4"/>
    </source>
</evidence>
<feature type="binding site" evidence="5">
    <location>
        <position position="50"/>
    </location>
    <ligand>
        <name>FAD</name>
        <dbReference type="ChEBI" id="CHEBI:57692"/>
    </ligand>
</feature>
<organism evidence="9 10">
    <name type="scientific">Thiosulfatimonas sediminis</name>
    <dbReference type="NCBI Taxonomy" id="2675054"/>
    <lineage>
        <taxon>Bacteria</taxon>
        <taxon>Pseudomonadati</taxon>
        <taxon>Pseudomonadota</taxon>
        <taxon>Gammaproteobacteria</taxon>
        <taxon>Thiotrichales</taxon>
        <taxon>Piscirickettsiaceae</taxon>
        <taxon>Thiosulfatimonas</taxon>
    </lineage>
</organism>
<dbReference type="SUPFAM" id="SSF51905">
    <property type="entry name" value="FAD/NAD(P)-binding domain"/>
    <property type="match status" value="1"/>
</dbReference>
<dbReference type="GO" id="GO:0003955">
    <property type="term" value="F:NAD(P)H dehydrogenase (quinone) activity"/>
    <property type="evidence" value="ECO:0007669"/>
    <property type="project" value="TreeGrafter"/>
</dbReference>
<dbReference type="PANTHER" id="PTHR43014:SF4">
    <property type="entry name" value="PYRIDINE NUCLEOTIDE-DISULFIDE OXIDOREDUCTASE RCLA-RELATED"/>
    <property type="match status" value="1"/>
</dbReference>
<dbReference type="InterPro" id="IPR016156">
    <property type="entry name" value="FAD/NAD-linked_Rdtase_dimer_sf"/>
</dbReference>
<evidence type="ECO:0000313" key="9">
    <source>
        <dbReference type="EMBL" id="BBP45487.1"/>
    </source>
</evidence>
<dbReference type="AlphaFoldDB" id="A0A6F8PTY0"/>
<dbReference type="PANTHER" id="PTHR43014">
    <property type="entry name" value="MERCURIC REDUCTASE"/>
    <property type="match status" value="1"/>
</dbReference>
<keyword evidence="5" id="KW-0520">NAD</keyword>
<evidence type="ECO:0000256" key="4">
    <source>
        <dbReference type="PIRSR" id="PIRSR000350-2"/>
    </source>
</evidence>
<feature type="domain" description="FAD/NAD(P)-binding" evidence="8">
    <location>
        <begin position="5"/>
        <end position="320"/>
    </location>
</feature>
<dbReference type="PIRSF" id="PIRSF000350">
    <property type="entry name" value="Mercury_reductase_MerA"/>
    <property type="match status" value="1"/>
</dbReference>
<accession>A0A6F8PTY0</accession>
<proteinExistence type="inferred from homology"/>
<dbReference type="Gene3D" id="3.30.390.30">
    <property type="match status" value="1"/>
</dbReference>
<dbReference type="Gene3D" id="3.50.50.60">
    <property type="entry name" value="FAD/NAD(P)-binding domain"/>
    <property type="match status" value="2"/>
</dbReference>
<dbReference type="KEGG" id="tse:THMIRHAS_08600"/>
<dbReference type="EMBL" id="AP021889">
    <property type="protein sequence ID" value="BBP45487.1"/>
    <property type="molecule type" value="Genomic_DNA"/>
</dbReference>
<dbReference type="Pfam" id="PF07992">
    <property type="entry name" value="Pyr_redox_2"/>
    <property type="match status" value="1"/>
</dbReference>
<keyword evidence="10" id="KW-1185">Reference proteome</keyword>
<evidence type="ECO:0000256" key="1">
    <source>
        <dbReference type="ARBA" id="ARBA00007532"/>
    </source>
</evidence>
<keyword evidence="5" id="KW-0547">Nucleotide-binding</keyword>
<dbReference type="NCBIfam" id="NF004939">
    <property type="entry name" value="PRK06292.1-1"/>
    <property type="match status" value="1"/>
</dbReference>
<evidence type="ECO:0000313" key="10">
    <source>
        <dbReference type="Proteomes" id="UP000501726"/>
    </source>
</evidence>
<feature type="binding site" evidence="5">
    <location>
        <position position="200"/>
    </location>
    <ligand>
        <name>NAD(+)</name>
        <dbReference type="ChEBI" id="CHEBI:57540"/>
    </ligand>
</feature>
<feature type="binding site" evidence="5">
    <location>
        <begin position="177"/>
        <end position="184"/>
    </location>
    <ligand>
        <name>NAD(+)</name>
        <dbReference type="ChEBI" id="CHEBI:57540"/>
    </ligand>
</feature>
<feature type="disulfide bond" description="Redox-active" evidence="6">
    <location>
        <begin position="41"/>
        <end position="46"/>
    </location>
</feature>
<protein>
    <submittedName>
        <fullName evidence="9">Dihydrolipoyl dehydrogenase</fullName>
    </submittedName>
</protein>
<dbReference type="InterPro" id="IPR023753">
    <property type="entry name" value="FAD/NAD-binding_dom"/>
</dbReference>
<feature type="binding site" evidence="5">
    <location>
        <position position="264"/>
    </location>
    <ligand>
        <name>NAD(+)</name>
        <dbReference type="ChEBI" id="CHEBI:57540"/>
    </ligand>
</feature>
<feature type="binding site" evidence="5">
    <location>
        <position position="306"/>
    </location>
    <ligand>
        <name>FAD</name>
        <dbReference type="ChEBI" id="CHEBI:57692"/>
    </ligand>
</feature>
<sequence length="473" mass="51573">MRKVKYAIIGAGTSGLTAMSYLQQLGEDFVLIQGGAYGTTCARVGCMPSKAMIHAANHYYQRNHFAELGIEKGEQLNVDLPKVLQRIRQLRDRFTGGVKKNSTDGLSAEQLIEGFAQFVGPNQLEVNGEIIQAERIILANGSRPVVPQAWQVIGDKLWTSDDIFEQTDLPKRIAVIGLGVIGLELGQALARLGVEVTGIEMQNTLGGLTEPALIELAVAEFSKEFTVHLGQAAEVCLNPENQEEVAIRLGDKTIYVDAVLASLGRRSNIDNLNLAAAGIGVDARGMPPFNVHTMQIMDRPIFIAGDANGYRPILHEAGDEGRMAVLNAVSYPQIQSFARKVPLGVAFSDPQIALIGQRYADCVGEQTLSVTFPLSCANGRAIVMGQDKGAICLFADKQSKKLLGAELFMADAEHLAHGLAWMLQQQMTVAQWLRMPFYHPVLEEALQSALRQLARQLYPEQSNWLAAELSPLE</sequence>
<evidence type="ECO:0000256" key="2">
    <source>
        <dbReference type="ARBA" id="ARBA00022630"/>
    </source>
</evidence>
<dbReference type="GO" id="GO:0050660">
    <property type="term" value="F:flavin adenine dinucleotide binding"/>
    <property type="evidence" value="ECO:0007669"/>
    <property type="project" value="TreeGrafter"/>
</dbReference>
<reference evidence="10" key="1">
    <citation type="submission" date="2019-11" db="EMBL/GenBank/DDBJ databases">
        <title>Isolation and characterization of two novel species in the genus Thiomicrorhabdus.</title>
        <authorList>
            <person name="Mochizuki J."/>
            <person name="Kojima H."/>
            <person name="Fukui M."/>
        </authorList>
    </citation>
    <scope>NUCLEOTIDE SEQUENCE [LARGE SCALE GENOMIC DNA]</scope>
    <source>
        <strain evidence="10">aks77</strain>
    </source>
</reference>
<gene>
    <name evidence="9" type="ORF">THMIRHAS_08600</name>
</gene>
<dbReference type="InterPro" id="IPR036188">
    <property type="entry name" value="FAD/NAD-bd_sf"/>
</dbReference>
<evidence type="ECO:0000259" key="8">
    <source>
        <dbReference type="Pfam" id="PF07992"/>
    </source>
</evidence>
<feature type="domain" description="Pyridine nucleotide-disulphide oxidoreductase dimerisation" evidence="7">
    <location>
        <begin position="345"/>
        <end position="449"/>
    </location>
</feature>
<feature type="active site" description="Proton acceptor" evidence="4">
    <location>
        <position position="439"/>
    </location>
</feature>
<dbReference type="Pfam" id="PF02852">
    <property type="entry name" value="Pyr_redox_dim"/>
    <property type="match status" value="1"/>
</dbReference>
<evidence type="ECO:0000256" key="3">
    <source>
        <dbReference type="ARBA" id="ARBA00022827"/>
    </source>
</evidence>
<dbReference type="PRINTS" id="PR00368">
    <property type="entry name" value="FADPNR"/>
</dbReference>
<name>A0A6F8PTY0_9GAMM</name>
<comment type="similarity">
    <text evidence="1">Belongs to the class-I pyridine nucleotide-disulfide oxidoreductase family.</text>
</comment>
<dbReference type="RefSeq" id="WP_173271245.1">
    <property type="nucleotide sequence ID" value="NZ_AP021889.1"/>
</dbReference>
<dbReference type="InterPro" id="IPR004099">
    <property type="entry name" value="Pyr_nucl-diS_OxRdtase_dimer"/>
</dbReference>
<dbReference type="PRINTS" id="PR00411">
    <property type="entry name" value="PNDRDTASEI"/>
</dbReference>
<dbReference type="SUPFAM" id="SSF55424">
    <property type="entry name" value="FAD/NAD-linked reductases, dimerisation (C-terminal) domain"/>
    <property type="match status" value="1"/>
</dbReference>
<dbReference type="Proteomes" id="UP000501726">
    <property type="component" value="Chromosome"/>
</dbReference>
<keyword evidence="3 5" id="KW-0274">FAD</keyword>
<keyword evidence="2" id="KW-0285">Flavoprotein</keyword>
<evidence type="ECO:0000256" key="5">
    <source>
        <dbReference type="PIRSR" id="PIRSR000350-3"/>
    </source>
</evidence>
<dbReference type="InterPro" id="IPR001100">
    <property type="entry name" value="Pyr_nuc-diS_OxRdtase"/>
</dbReference>
<evidence type="ECO:0000259" key="7">
    <source>
        <dbReference type="Pfam" id="PF02852"/>
    </source>
</evidence>
<comment type="cofactor">
    <cofactor evidence="5">
        <name>FAD</name>
        <dbReference type="ChEBI" id="CHEBI:57692"/>
    </cofactor>
    <text evidence="5">Binds 1 FAD per subunit.</text>
</comment>